<sequence>LSKIGKMWQGVKIEDAEKIPRILSEEEIKIGIITTPAKAAQRVADRLIEGGVEGILNFAPVRISVPEGVKLKSVDLSIELEGLSYFLGEKKEYVGE</sequence>
<evidence type="ECO:0000259" key="6">
    <source>
        <dbReference type="Pfam" id="PF02629"/>
    </source>
</evidence>
<keyword evidence="2" id="KW-0678">Repressor</keyword>
<dbReference type="GO" id="GO:0051775">
    <property type="term" value="P:response to redox state"/>
    <property type="evidence" value="ECO:0007669"/>
    <property type="project" value="InterPro"/>
</dbReference>
<keyword evidence="1" id="KW-0963">Cytoplasm</keyword>
<dbReference type="PANTHER" id="PTHR35786">
    <property type="entry name" value="REDOX-SENSING TRANSCRIPTIONAL REPRESSOR REX"/>
    <property type="match status" value="1"/>
</dbReference>
<dbReference type="EMBL" id="LAZR01057328">
    <property type="protein sequence ID" value="KKK72279.1"/>
    <property type="molecule type" value="Genomic_DNA"/>
</dbReference>
<dbReference type="InterPro" id="IPR003781">
    <property type="entry name" value="CoA-bd"/>
</dbReference>
<dbReference type="GO" id="GO:0045892">
    <property type="term" value="P:negative regulation of DNA-templated transcription"/>
    <property type="evidence" value="ECO:0007669"/>
    <property type="project" value="InterPro"/>
</dbReference>
<organism evidence="7">
    <name type="scientific">marine sediment metagenome</name>
    <dbReference type="NCBI Taxonomy" id="412755"/>
    <lineage>
        <taxon>unclassified sequences</taxon>
        <taxon>metagenomes</taxon>
        <taxon>ecological metagenomes</taxon>
    </lineage>
</organism>
<dbReference type="Gene3D" id="3.40.50.720">
    <property type="entry name" value="NAD(P)-binding Rossmann-like Domain"/>
    <property type="match status" value="1"/>
</dbReference>
<evidence type="ECO:0000256" key="5">
    <source>
        <dbReference type="ARBA" id="ARBA00023163"/>
    </source>
</evidence>
<feature type="domain" description="CoA-binding" evidence="6">
    <location>
        <begin position="3"/>
        <end position="61"/>
    </location>
</feature>
<evidence type="ECO:0000256" key="1">
    <source>
        <dbReference type="ARBA" id="ARBA00022490"/>
    </source>
</evidence>
<dbReference type="SUPFAM" id="SSF51735">
    <property type="entry name" value="NAD(P)-binding Rossmann-fold domains"/>
    <property type="match status" value="1"/>
</dbReference>
<proteinExistence type="predicted"/>
<evidence type="ECO:0000256" key="2">
    <source>
        <dbReference type="ARBA" id="ARBA00022491"/>
    </source>
</evidence>
<dbReference type="Pfam" id="PF02629">
    <property type="entry name" value="CoA_binding"/>
    <property type="match status" value="1"/>
</dbReference>
<evidence type="ECO:0000256" key="3">
    <source>
        <dbReference type="ARBA" id="ARBA00023015"/>
    </source>
</evidence>
<accession>A0A0F9A0X5</accession>
<dbReference type="PANTHER" id="PTHR35786:SF1">
    <property type="entry name" value="REDOX-SENSING TRANSCRIPTIONAL REPRESSOR REX 1"/>
    <property type="match status" value="1"/>
</dbReference>
<feature type="non-terminal residue" evidence="7">
    <location>
        <position position="1"/>
    </location>
</feature>
<dbReference type="InterPro" id="IPR022876">
    <property type="entry name" value="Tscrpt_rep_Rex"/>
</dbReference>
<reference evidence="7" key="1">
    <citation type="journal article" date="2015" name="Nature">
        <title>Complex archaea that bridge the gap between prokaryotes and eukaryotes.</title>
        <authorList>
            <person name="Spang A."/>
            <person name="Saw J.H."/>
            <person name="Jorgensen S.L."/>
            <person name="Zaremba-Niedzwiedzka K."/>
            <person name="Martijn J."/>
            <person name="Lind A.E."/>
            <person name="van Eijk R."/>
            <person name="Schleper C."/>
            <person name="Guy L."/>
            <person name="Ettema T.J."/>
        </authorList>
    </citation>
    <scope>NUCLEOTIDE SEQUENCE</scope>
</reference>
<evidence type="ECO:0000313" key="7">
    <source>
        <dbReference type="EMBL" id="KKK72279.1"/>
    </source>
</evidence>
<keyword evidence="3" id="KW-0805">Transcription regulation</keyword>
<protein>
    <recommendedName>
        <fullName evidence="6">CoA-binding domain-containing protein</fullName>
    </recommendedName>
</protein>
<dbReference type="GO" id="GO:0003677">
    <property type="term" value="F:DNA binding"/>
    <property type="evidence" value="ECO:0007669"/>
    <property type="project" value="UniProtKB-KW"/>
</dbReference>
<gene>
    <name evidence="7" type="ORF">LCGC14_2905480</name>
</gene>
<evidence type="ECO:0000256" key="4">
    <source>
        <dbReference type="ARBA" id="ARBA00023125"/>
    </source>
</evidence>
<keyword evidence="5" id="KW-0804">Transcription</keyword>
<comment type="caution">
    <text evidence="7">The sequence shown here is derived from an EMBL/GenBank/DDBJ whole genome shotgun (WGS) entry which is preliminary data.</text>
</comment>
<keyword evidence="4" id="KW-0238">DNA-binding</keyword>
<dbReference type="AlphaFoldDB" id="A0A0F9A0X5"/>
<name>A0A0F9A0X5_9ZZZZ</name>
<dbReference type="InterPro" id="IPR036291">
    <property type="entry name" value="NAD(P)-bd_dom_sf"/>
</dbReference>